<dbReference type="EMBL" id="BARU01006031">
    <property type="protein sequence ID" value="GAH44409.1"/>
    <property type="molecule type" value="Genomic_DNA"/>
</dbReference>
<evidence type="ECO:0000259" key="1">
    <source>
        <dbReference type="Pfam" id="PF22090"/>
    </source>
</evidence>
<dbReference type="Pfam" id="PF22090">
    <property type="entry name" value="Gins51_C"/>
    <property type="match status" value="1"/>
</dbReference>
<comment type="caution">
    <text evidence="2">The sequence shown here is derived from an EMBL/GenBank/DDBJ whole genome shotgun (WGS) entry which is preliminary data.</text>
</comment>
<accession>X1GS14</accession>
<reference evidence="2" key="1">
    <citation type="journal article" date="2014" name="Front. Microbiol.">
        <title>High frequency of phylogenetically diverse reductive dehalogenase-homologous genes in deep subseafloor sedimentary metagenomes.</title>
        <authorList>
            <person name="Kawai M."/>
            <person name="Futagami T."/>
            <person name="Toyoda A."/>
            <person name="Takaki Y."/>
            <person name="Nishi S."/>
            <person name="Hori S."/>
            <person name="Arai W."/>
            <person name="Tsubouchi T."/>
            <person name="Morono Y."/>
            <person name="Uchiyama I."/>
            <person name="Ito T."/>
            <person name="Fujiyama A."/>
            <person name="Inagaki F."/>
            <person name="Takami H."/>
        </authorList>
    </citation>
    <scope>NUCLEOTIDE SEQUENCE</scope>
    <source>
        <strain evidence="2">Expedition CK06-06</strain>
    </source>
</reference>
<evidence type="ECO:0000313" key="2">
    <source>
        <dbReference type="EMBL" id="GAH44409.1"/>
    </source>
</evidence>
<organism evidence="2">
    <name type="scientific">marine sediment metagenome</name>
    <dbReference type="NCBI Taxonomy" id="412755"/>
    <lineage>
        <taxon>unclassified sequences</taxon>
        <taxon>metagenomes</taxon>
        <taxon>ecological metagenomes</taxon>
    </lineage>
</organism>
<feature type="domain" description="Gins51 C-terminal" evidence="1">
    <location>
        <begin position="137"/>
        <end position="182"/>
    </location>
</feature>
<dbReference type="Gene3D" id="3.40.5.50">
    <property type="match status" value="1"/>
</dbReference>
<dbReference type="AlphaFoldDB" id="X1GS14"/>
<dbReference type="CDD" id="cd11714">
    <property type="entry name" value="GINS_A_archaea"/>
    <property type="match status" value="1"/>
</dbReference>
<protein>
    <recommendedName>
        <fullName evidence="1">Gins51 C-terminal domain-containing protein</fullName>
    </recommendedName>
</protein>
<sequence length="184" mass="21316">MITYNDIYEASRKERYSDQLQPVPKNFLEEITNYLREKKEIASKEDDAFSDVIIKTKKQIENAITLFKELMLRRRKKILNLVLIAAETGISKQDFNNMLDFEKTLFEDLMKSIETSDKNLSVIMNQKIEEKAKNEELVIFKEDIEEFMTLDGKIGPFKKGQSVSIPKEIAQILIDDGKAEVVDG</sequence>
<dbReference type="InterPro" id="IPR054314">
    <property type="entry name" value="Gins51_C"/>
</dbReference>
<gene>
    <name evidence="2" type="ORF">S03H2_11846</name>
</gene>
<name>X1GS14_9ZZZZ</name>
<proteinExistence type="predicted"/>